<comment type="similarity">
    <text evidence="2">Belongs to the SusD family.</text>
</comment>
<keyword evidence="5" id="KW-0998">Cell outer membrane</keyword>
<reference evidence="8 9" key="1">
    <citation type="submission" date="2016-10" db="EMBL/GenBank/DDBJ databases">
        <authorList>
            <person name="de Groot N.N."/>
        </authorList>
    </citation>
    <scope>NUCLEOTIDE SEQUENCE [LARGE SCALE GENOMIC DNA]</scope>
    <source>
        <strain evidence="8 9">47C3B</strain>
    </source>
</reference>
<dbReference type="Gene3D" id="1.25.40.390">
    <property type="match status" value="1"/>
</dbReference>
<evidence type="ECO:0000256" key="3">
    <source>
        <dbReference type="ARBA" id="ARBA00022729"/>
    </source>
</evidence>
<evidence type="ECO:0000313" key="8">
    <source>
        <dbReference type="EMBL" id="SDF12011.1"/>
    </source>
</evidence>
<dbReference type="EMBL" id="FNAI01000013">
    <property type="protein sequence ID" value="SDF12011.1"/>
    <property type="molecule type" value="Genomic_DNA"/>
</dbReference>
<dbReference type="Pfam" id="PF07980">
    <property type="entry name" value="SusD_RagB"/>
    <property type="match status" value="1"/>
</dbReference>
<sequence>MKTILNIQAYQKKYGKYRFLVFCPLLIIVCLLPSGCKKMISVPPPATSINAGNIFAADNTAIAAVNAIYFDSNISDFFVNGALLADEVRLIDAGNFSYTFFYQNALTRNFGFLPWELAYRKLFFVNAAIEGISSSETLTPAVRQQLLGEAKFMRAYFYFYLVNLFGDVPLALGTDPQVNRLLPRTPVSDIYAQVITDLKDAQRLLSKNYLGGNLNTTTTERVRPTFWAATALLARVYLYHKDYRDAITQADEVINNVNFSLSPLNTAFLKNSTETIFAFQTANETSLSNTREAELFLLTPAGIGAGTSFFYLSEYVYDAFEAGDDRKAQWTSTLTFGGQTYPYATKYKSGVPQTAIDEYEIVLRLGEQYLIRAEARARLAAPDLVGAIADLNTLRTRARAVATVAIPNPLPDLPAGLTQAQVLVAVEHERQTELFTEWGHRWFDLIRSPGFNDSSKTRADEVMPAVAVTKGGTWAPFKKLLPIPQSEFNADPNLGSQNPGY</sequence>
<dbReference type="GO" id="GO:0009279">
    <property type="term" value="C:cell outer membrane"/>
    <property type="evidence" value="ECO:0007669"/>
    <property type="project" value="UniProtKB-SubCell"/>
</dbReference>
<dbReference type="InterPro" id="IPR033985">
    <property type="entry name" value="SusD-like_N"/>
</dbReference>
<evidence type="ECO:0000256" key="4">
    <source>
        <dbReference type="ARBA" id="ARBA00023136"/>
    </source>
</evidence>
<feature type="domain" description="RagB/SusD" evidence="6">
    <location>
        <begin position="350"/>
        <end position="501"/>
    </location>
</feature>
<dbReference type="AlphaFoldDB" id="A0A1G7IGZ9"/>
<evidence type="ECO:0000256" key="5">
    <source>
        <dbReference type="ARBA" id="ARBA00023237"/>
    </source>
</evidence>
<keyword evidence="9" id="KW-1185">Reference proteome</keyword>
<dbReference type="CDD" id="cd08977">
    <property type="entry name" value="SusD"/>
    <property type="match status" value="1"/>
</dbReference>
<proteinExistence type="inferred from homology"/>
<evidence type="ECO:0000256" key="1">
    <source>
        <dbReference type="ARBA" id="ARBA00004442"/>
    </source>
</evidence>
<keyword evidence="4" id="KW-0472">Membrane</keyword>
<dbReference type="InterPro" id="IPR012944">
    <property type="entry name" value="SusD_RagB_dom"/>
</dbReference>
<name>A0A1G7IGZ9_9SPHI</name>
<dbReference type="InterPro" id="IPR011990">
    <property type="entry name" value="TPR-like_helical_dom_sf"/>
</dbReference>
<evidence type="ECO:0000259" key="7">
    <source>
        <dbReference type="Pfam" id="PF14322"/>
    </source>
</evidence>
<dbReference type="RefSeq" id="WP_091153099.1">
    <property type="nucleotide sequence ID" value="NZ_FNAI01000013.1"/>
</dbReference>
<comment type="subcellular location">
    <subcellularLocation>
        <location evidence="1">Cell outer membrane</location>
    </subcellularLocation>
</comment>
<dbReference type="Pfam" id="PF14322">
    <property type="entry name" value="SusD-like_3"/>
    <property type="match status" value="1"/>
</dbReference>
<accession>A0A1G7IGZ9</accession>
<keyword evidence="3" id="KW-0732">Signal</keyword>
<dbReference type="SUPFAM" id="SSF48452">
    <property type="entry name" value="TPR-like"/>
    <property type="match status" value="1"/>
</dbReference>
<dbReference type="STRING" id="1391627.SAMN05216464_11329"/>
<evidence type="ECO:0000256" key="2">
    <source>
        <dbReference type="ARBA" id="ARBA00006275"/>
    </source>
</evidence>
<evidence type="ECO:0000313" key="9">
    <source>
        <dbReference type="Proteomes" id="UP000199072"/>
    </source>
</evidence>
<protein>
    <submittedName>
        <fullName evidence="8">SusD family protein</fullName>
    </submittedName>
</protein>
<gene>
    <name evidence="8" type="ORF">SAMN05216464_11329</name>
</gene>
<organism evidence="8 9">
    <name type="scientific">Mucilaginibacter pineti</name>
    <dbReference type="NCBI Taxonomy" id="1391627"/>
    <lineage>
        <taxon>Bacteria</taxon>
        <taxon>Pseudomonadati</taxon>
        <taxon>Bacteroidota</taxon>
        <taxon>Sphingobacteriia</taxon>
        <taxon>Sphingobacteriales</taxon>
        <taxon>Sphingobacteriaceae</taxon>
        <taxon>Mucilaginibacter</taxon>
    </lineage>
</organism>
<feature type="domain" description="SusD-like N-terminal" evidence="7">
    <location>
        <begin position="114"/>
        <end position="238"/>
    </location>
</feature>
<dbReference type="Proteomes" id="UP000199072">
    <property type="component" value="Unassembled WGS sequence"/>
</dbReference>
<dbReference type="OrthoDB" id="621570at2"/>
<evidence type="ECO:0000259" key="6">
    <source>
        <dbReference type="Pfam" id="PF07980"/>
    </source>
</evidence>